<comment type="caution">
    <text evidence="2">The sequence shown here is derived from an EMBL/GenBank/DDBJ whole genome shotgun (WGS) entry which is preliminary data.</text>
</comment>
<sequence>MSFDEQVQIKKPFQALAIENVMNSAMYHLGRRDMTITELRVKLNNKTDNQDWIEQTIQRCLELAYLKSDADFSLNFAVMCFGNEFGSGYIRRKLSLKGIHSDVITDAIEQALLQQSIDESQLLLSRLLSISSLEHISKEKLISTLVNKGFKAQSVNRALVEHPDIASLRTKLEIKAVKANLGNEIQKLARKGKGSRLIQQQLKQKKICLDEYDETLATLELTGEVDFFQSASDVLSKKKFVLSEFSGKNKAYAYLSSRGYTTEQIKFAIEENQD</sequence>
<keyword evidence="1" id="KW-0963">Cytoplasm</keyword>
<gene>
    <name evidence="2" type="ORF">DBZ36_12810</name>
</gene>
<proteinExistence type="predicted"/>
<evidence type="ECO:0000313" key="3">
    <source>
        <dbReference type="Proteomes" id="UP000286482"/>
    </source>
</evidence>
<keyword evidence="3" id="KW-1185">Reference proteome</keyword>
<dbReference type="PANTHER" id="PTHR33602:SF1">
    <property type="entry name" value="REGULATORY PROTEIN RECX FAMILY PROTEIN"/>
    <property type="match status" value="1"/>
</dbReference>
<reference evidence="2 3" key="1">
    <citation type="submission" date="2018-09" db="EMBL/GenBank/DDBJ databases">
        <authorList>
            <person name="Wang Z."/>
        </authorList>
    </citation>
    <scope>NUCLEOTIDE SEQUENCE [LARGE SCALE GENOMIC DNA]</scope>
    <source>
        <strain evidence="2 3">ALS 81</strain>
    </source>
</reference>
<protein>
    <submittedName>
        <fullName evidence="2">RecX family transcriptional regulator</fullName>
    </submittedName>
</protein>
<name>A0A420EBN7_9ALTE</name>
<dbReference type="InterPro" id="IPR003783">
    <property type="entry name" value="Regulatory_RecX"/>
</dbReference>
<accession>A0A420EBN7</accession>
<dbReference type="Proteomes" id="UP000286482">
    <property type="component" value="Unassembled WGS sequence"/>
</dbReference>
<dbReference type="RefSeq" id="WP_120355335.1">
    <property type="nucleotide sequence ID" value="NZ_RAQO01000006.1"/>
</dbReference>
<evidence type="ECO:0000256" key="1">
    <source>
        <dbReference type="ARBA" id="ARBA00022490"/>
    </source>
</evidence>
<dbReference type="GO" id="GO:0006282">
    <property type="term" value="P:regulation of DNA repair"/>
    <property type="evidence" value="ECO:0007669"/>
    <property type="project" value="InterPro"/>
</dbReference>
<evidence type="ECO:0000313" key="2">
    <source>
        <dbReference type="EMBL" id="RKF18110.1"/>
    </source>
</evidence>
<organism evidence="2 3">
    <name type="scientific">Alginatibacterium sediminis</name>
    <dbReference type="NCBI Taxonomy" id="2164068"/>
    <lineage>
        <taxon>Bacteria</taxon>
        <taxon>Pseudomonadati</taxon>
        <taxon>Pseudomonadota</taxon>
        <taxon>Gammaproteobacteria</taxon>
        <taxon>Alteromonadales</taxon>
        <taxon>Alteromonadaceae</taxon>
        <taxon>Alginatibacterium</taxon>
    </lineage>
</organism>
<dbReference type="PANTHER" id="PTHR33602">
    <property type="entry name" value="REGULATORY PROTEIN RECX FAMILY PROTEIN"/>
    <property type="match status" value="1"/>
</dbReference>
<dbReference type="EMBL" id="RAQO01000006">
    <property type="protein sequence ID" value="RKF18110.1"/>
    <property type="molecule type" value="Genomic_DNA"/>
</dbReference>
<dbReference type="AlphaFoldDB" id="A0A420EBN7"/>
<dbReference type="OrthoDB" id="9790667at2"/>